<gene>
    <name evidence="2" type="ORF">G7Y89_g858</name>
</gene>
<dbReference type="PANTHER" id="PTHR13593:SF146">
    <property type="entry name" value="PLC-LIKE PHOSPHODIESTERASE"/>
    <property type="match status" value="1"/>
</dbReference>
<organism evidence="2 3">
    <name type="scientific">Cudoniella acicularis</name>
    <dbReference type="NCBI Taxonomy" id="354080"/>
    <lineage>
        <taxon>Eukaryota</taxon>
        <taxon>Fungi</taxon>
        <taxon>Dikarya</taxon>
        <taxon>Ascomycota</taxon>
        <taxon>Pezizomycotina</taxon>
        <taxon>Leotiomycetes</taxon>
        <taxon>Helotiales</taxon>
        <taxon>Tricladiaceae</taxon>
        <taxon>Cudoniella</taxon>
    </lineage>
</organism>
<comment type="caution">
    <text evidence="2">The sequence shown here is derived from an EMBL/GenBank/DDBJ whole genome shotgun (WGS) entry which is preliminary data.</text>
</comment>
<dbReference type="InterPro" id="IPR017946">
    <property type="entry name" value="PLC-like_Pdiesterase_TIM-brl"/>
</dbReference>
<evidence type="ECO:0000256" key="1">
    <source>
        <dbReference type="SAM" id="SignalP"/>
    </source>
</evidence>
<name>A0A8H4RY60_9HELO</name>
<dbReference type="SUPFAM" id="SSF51695">
    <property type="entry name" value="PLC-like phosphodiesterases"/>
    <property type="match status" value="1"/>
</dbReference>
<feature type="signal peptide" evidence="1">
    <location>
        <begin position="1"/>
        <end position="18"/>
    </location>
</feature>
<accession>A0A8H4RY60</accession>
<dbReference type="AlphaFoldDB" id="A0A8H4RY60"/>
<proteinExistence type="predicted"/>
<protein>
    <recommendedName>
        <fullName evidence="4">PLC-like phosphodiesterase</fullName>
    </recommendedName>
</protein>
<feature type="chain" id="PRO_5034694887" description="PLC-like phosphodiesterase" evidence="1">
    <location>
        <begin position="19"/>
        <end position="292"/>
    </location>
</feature>
<dbReference type="GO" id="GO:0006629">
    <property type="term" value="P:lipid metabolic process"/>
    <property type="evidence" value="ECO:0007669"/>
    <property type="project" value="InterPro"/>
</dbReference>
<evidence type="ECO:0008006" key="4">
    <source>
        <dbReference type="Google" id="ProtNLM"/>
    </source>
</evidence>
<dbReference type="Proteomes" id="UP000566819">
    <property type="component" value="Unassembled WGS sequence"/>
</dbReference>
<keyword evidence="3" id="KW-1185">Reference proteome</keyword>
<evidence type="ECO:0000313" key="3">
    <source>
        <dbReference type="Proteomes" id="UP000566819"/>
    </source>
</evidence>
<dbReference type="InterPro" id="IPR051057">
    <property type="entry name" value="PI-PLC_domain"/>
</dbReference>
<dbReference type="Gene3D" id="3.20.20.190">
    <property type="entry name" value="Phosphatidylinositol (PI) phosphodiesterase"/>
    <property type="match status" value="1"/>
</dbReference>
<reference evidence="2 3" key="1">
    <citation type="submission" date="2020-03" db="EMBL/GenBank/DDBJ databases">
        <title>Draft Genome Sequence of Cudoniella acicularis.</title>
        <authorList>
            <person name="Buettner E."/>
            <person name="Kellner H."/>
        </authorList>
    </citation>
    <scope>NUCLEOTIDE SEQUENCE [LARGE SCALE GENOMIC DNA]</scope>
    <source>
        <strain evidence="2 3">DSM 108380</strain>
    </source>
</reference>
<dbReference type="PANTHER" id="PTHR13593">
    <property type="match status" value="1"/>
</dbReference>
<evidence type="ECO:0000313" key="2">
    <source>
        <dbReference type="EMBL" id="KAF4637240.1"/>
    </source>
</evidence>
<dbReference type="Pfam" id="PF26146">
    <property type="entry name" value="PI-PLC_X"/>
    <property type="match status" value="1"/>
</dbReference>
<dbReference type="EMBL" id="JAAMPI010000030">
    <property type="protein sequence ID" value="KAF4637240.1"/>
    <property type="molecule type" value="Genomic_DNA"/>
</dbReference>
<dbReference type="OrthoDB" id="7984201at2759"/>
<dbReference type="GO" id="GO:0008081">
    <property type="term" value="F:phosphoric diester hydrolase activity"/>
    <property type="evidence" value="ECO:0007669"/>
    <property type="project" value="InterPro"/>
</dbReference>
<sequence>MLLKLFSTFCLLIGSSTAQTACNGNAALCSRQYSNVSQIGTHDSAFVGSLPTDNQGVSVADQLNAGIRFLQAQTHSFLGEIMLCHTSCWEEDSGLLTDYLSTIKTFMDANPNEVVTLLLTNQDSIDVSDYGTAMSSAGLDKYAYTPPKQLALSDWPTLQELITANTRLVMFMDYHADTSKVSYILDEFTYFWETPYDVTTPAFPDCSINRPPGSNGDGLMMIVNHFLDLDILGILIPDDSADTTTNAATGTGSIGAQADLCTSLHGVKPHFILVDYFENGDVFTAQNTLNGL</sequence>
<keyword evidence="1" id="KW-0732">Signal</keyword>